<evidence type="ECO:0000313" key="4">
    <source>
        <dbReference type="Proteomes" id="UP000070449"/>
    </source>
</evidence>
<sequence length="174" mass="19908">MGTIASNALRNGSVFELDDRKYVVLKYQHIKKGRGQATIRLKVRDIENGVITEKTFTNEQSVQEADVAKQSAQFLYADDSNAYFMSNEDFSQFELPVEQIQDELLFMIEGSKVITLYIDGIPVSIELPKTVDLKNSNNRSCSSWKHSSKRLKECGYGNRIANQSPTFPKRRRNY</sequence>
<dbReference type="PANTHER" id="PTHR30053">
    <property type="entry name" value="ELONGATION FACTOR P"/>
    <property type="match status" value="1"/>
</dbReference>
<dbReference type="SUPFAM" id="SSF50249">
    <property type="entry name" value="Nucleic acid-binding proteins"/>
    <property type="match status" value="1"/>
</dbReference>
<dbReference type="InterPro" id="IPR008991">
    <property type="entry name" value="Translation_prot_SH3-like_sf"/>
</dbReference>
<feature type="domain" description="Translation elongation factor P/YeiP central" evidence="2">
    <location>
        <begin position="69"/>
        <end position="123"/>
    </location>
</feature>
<evidence type="ECO:0000256" key="1">
    <source>
        <dbReference type="ARBA" id="ARBA00009479"/>
    </source>
</evidence>
<dbReference type="Gene3D" id="2.40.50.140">
    <property type="entry name" value="Nucleic acid-binding proteins"/>
    <property type="match status" value="1"/>
</dbReference>
<protein>
    <submittedName>
        <fullName evidence="3">Elongation factor P</fullName>
    </submittedName>
</protein>
<proteinExistence type="inferred from homology"/>
<dbReference type="Proteomes" id="UP000070449">
    <property type="component" value="Unassembled WGS sequence"/>
</dbReference>
<keyword evidence="3" id="KW-0648">Protein biosynthesis</keyword>
<evidence type="ECO:0000259" key="2">
    <source>
        <dbReference type="SMART" id="SM01185"/>
    </source>
</evidence>
<dbReference type="PANTHER" id="PTHR30053:SF14">
    <property type="entry name" value="TRANSLATION ELONGATION FACTOR KOW-LIKE DOMAIN-CONTAINING PROTEIN"/>
    <property type="match status" value="1"/>
</dbReference>
<gene>
    <name evidence="3" type="primary">efp</name>
    <name evidence="3" type="ORF">UZ20_WS6002000396</name>
</gene>
<dbReference type="Gene3D" id="2.30.30.30">
    <property type="match status" value="1"/>
</dbReference>
<name>A0A136KJY1_9BACT</name>
<dbReference type="SUPFAM" id="SSF50104">
    <property type="entry name" value="Translation proteins SH3-like domain"/>
    <property type="match status" value="1"/>
</dbReference>
<evidence type="ECO:0000313" key="3">
    <source>
        <dbReference type="EMBL" id="KXK09593.1"/>
    </source>
</evidence>
<organism evidence="3 4">
    <name type="scientific">candidate division WS6 bacterium OLB21</name>
    <dbReference type="NCBI Taxonomy" id="1617427"/>
    <lineage>
        <taxon>Bacteria</taxon>
        <taxon>Candidatus Dojkabacteria</taxon>
    </lineage>
</organism>
<dbReference type="InterPro" id="IPR014722">
    <property type="entry name" value="Rib_uL2_dom2"/>
</dbReference>
<dbReference type="FunFam" id="2.30.30.30:FF:000003">
    <property type="entry name" value="Elongation factor P"/>
    <property type="match status" value="1"/>
</dbReference>
<dbReference type="InterPro" id="IPR012340">
    <property type="entry name" value="NA-bd_OB-fold"/>
</dbReference>
<dbReference type="GO" id="GO:0003746">
    <property type="term" value="F:translation elongation factor activity"/>
    <property type="evidence" value="ECO:0007669"/>
    <property type="project" value="UniProtKB-KW"/>
</dbReference>
<accession>A0A136KJY1</accession>
<reference evidence="3 4" key="1">
    <citation type="submission" date="2015-02" db="EMBL/GenBank/DDBJ databases">
        <title>Improved understanding of the partial-nitritation anammox process through 23 genomes representing the majority of the microbial community.</title>
        <authorList>
            <person name="Speth D.R."/>
            <person name="In T Zandt M."/>
            <person name="Guerrero Cruz S."/>
            <person name="Jetten M.S."/>
            <person name="Dutilh B.E."/>
        </authorList>
    </citation>
    <scope>NUCLEOTIDE SEQUENCE [LARGE SCALE GENOMIC DNA]</scope>
    <source>
        <strain evidence="3">OLB21</strain>
    </source>
</reference>
<dbReference type="SMART" id="SM01185">
    <property type="entry name" value="EFP"/>
    <property type="match status" value="1"/>
</dbReference>
<keyword evidence="3" id="KW-0251">Elongation factor</keyword>
<dbReference type="AlphaFoldDB" id="A0A136KJY1"/>
<dbReference type="Pfam" id="PF08207">
    <property type="entry name" value="EFP_N"/>
    <property type="match status" value="1"/>
</dbReference>
<dbReference type="STRING" id="1617427.UZ20_WS6002000396"/>
<dbReference type="Pfam" id="PF01132">
    <property type="entry name" value="EFP"/>
    <property type="match status" value="1"/>
</dbReference>
<comment type="caution">
    <text evidence="3">The sequence shown here is derived from an EMBL/GenBank/DDBJ whole genome shotgun (WGS) entry which is preliminary data.</text>
</comment>
<dbReference type="CDD" id="cd04470">
    <property type="entry name" value="S1_EF-P_repeat_1"/>
    <property type="match status" value="1"/>
</dbReference>
<dbReference type="InterPro" id="IPR020599">
    <property type="entry name" value="Transl_elong_fac_P/YeiP"/>
</dbReference>
<dbReference type="GO" id="GO:0005737">
    <property type="term" value="C:cytoplasm"/>
    <property type="evidence" value="ECO:0007669"/>
    <property type="project" value="TreeGrafter"/>
</dbReference>
<dbReference type="InterPro" id="IPR001059">
    <property type="entry name" value="Transl_elong_P/YeiP_cen"/>
</dbReference>
<dbReference type="EMBL" id="JYPD01000014">
    <property type="protein sequence ID" value="KXK09593.1"/>
    <property type="molecule type" value="Genomic_DNA"/>
</dbReference>
<comment type="similarity">
    <text evidence="1">Belongs to the elongation factor P family.</text>
</comment>
<dbReference type="InterPro" id="IPR013185">
    <property type="entry name" value="Transl_elong_KOW-like"/>
</dbReference>